<dbReference type="InterPro" id="IPR036612">
    <property type="entry name" value="KH_dom_type_1_sf"/>
</dbReference>
<feature type="repeat" description="ANK" evidence="2">
    <location>
        <begin position="533"/>
        <end position="565"/>
    </location>
</feature>
<dbReference type="SUPFAM" id="SSF48403">
    <property type="entry name" value="Ankyrin repeat"/>
    <property type="match status" value="1"/>
</dbReference>
<reference evidence="6" key="1">
    <citation type="submission" date="2021-02" db="EMBL/GenBank/DDBJ databases">
        <authorList>
            <person name="Nowell W R."/>
        </authorList>
    </citation>
    <scope>NUCLEOTIDE SEQUENCE</scope>
</reference>
<dbReference type="Pfam" id="PF00013">
    <property type="entry name" value="KH_1"/>
    <property type="match status" value="3"/>
</dbReference>
<dbReference type="SUPFAM" id="SSF54791">
    <property type="entry name" value="Eukaryotic type KH-domain (KH-domain type I)"/>
    <property type="match status" value="3"/>
</dbReference>
<dbReference type="AlphaFoldDB" id="A0A816VXL4"/>
<gene>
    <name evidence="6" type="ORF">XDN619_LOCUS23724</name>
</gene>
<keyword evidence="2" id="KW-0040">ANK repeat</keyword>
<dbReference type="PROSITE" id="PS50297">
    <property type="entry name" value="ANK_REP_REGION"/>
    <property type="match status" value="3"/>
</dbReference>
<dbReference type="GO" id="GO:0003723">
    <property type="term" value="F:RNA binding"/>
    <property type="evidence" value="ECO:0007669"/>
    <property type="project" value="UniProtKB-UniRule"/>
</dbReference>
<dbReference type="Gene3D" id="1.25.40.20">
    <property type="entry name" value="Ankyrin repeat-containing domain"/>
    <property type="match status" value="2"/>
</dbReference>
<evidence type="ECO:0000313" key="7">
    <source>
        <dbReference type="Proteomes" id="UP000663887"/>
    </source>
</evidence>
<keyword evidence="1" id="KW-0677">Repeat</keyword>
<feature type="repeat" description="ANK" evidence="2">
    <location>
        <begin position="410"/>
        <end position="442"/>
    </location>
</feature>
<feature type="repeat" description="ANK" evidence="2">
    <location>
        <begin position="566"/>
        <end position="600"/>
    </location>
</feature>
<proteinExistence type="predicted"/>
<sequence>MDDQVDDNTMNSNRINDDNQGHDGRRNRTMRDGKPNFRLLIPSRHAGAIIGKGGKTIQDLRTKHQCQIQIADCEVPERVLIINGDETDVINCISDILTCISESHQHSHKPDQNEVRALIHQSQAGALIGKGASRIKEFREKHNVDVKVYPECCPGGSTERCISMRGSKDDVLRCLTEVYSVLNGVPPRGSYRYYDPSAYNGYNVADYGGYSDNSMGNNQLNLRTNNPVEYRNHSYGPSSQGYPQYNDKYVDDGYNRNRTRGGGSGGGFNPAHQQYEPSTTTQVTIPNEMAGIVIGAKGSKISQIRHESGASIKIDSQPMNGTNDRLITINGNPNQIQQALFLLQQAVRRSNFTNNMSWRLAFHSTKLLFSYTVPFKMKLFRDSIFTGDVEKIRQLSDERPRLLQQSIDSDGNTALGLALLLNEVDVIRTLLQLGSDPNVANAFDGNHPLVILAKLRVEENSKTPLLAELLLDAGSNPLHEVRYQIDAAKRLDATQTPSFHETPLLCCVRFQNEVLLRTMIEKEVDINTLNPETGTSPLMLAAALGYLNICNILIDAGAEVNATDHAGNTPLHLAVQGYGDKAPVVKLLILHGADISATNEDGFTPEMIAKNADNEECCRLLQSEIKDPVAPPPQYLESANTTVENADENILNLT</sequence>
<protein>
    <recommendedName>
        <fullName evidence="5">K Homology domain-containing protein</fullName>
    </recommendedName>
</protein>
<organism evidence="6 7">
    <name type="scientific">Rotaria magnacalcarata</name>
    <dbReference type="NCBI Taxonomy" id="392030"/>
    <lineage>
        <taxon>Eukaryota</taxon>
        <taxon>Metazoa</taxon>
        <taxon>Spiralia</taxon>
        <taxon>Gnathifera</taxon>
        <taxon>Rotifera</taxon>
        <taxon>Eurotatoria</taxon>
        <taxon>Bdelloidea</taxon>
        <taxon>Philodinida</taxon>
        <taxon>Philodinidae</taxon>
        <taxon>Rotaria</taxon>
    </lineage>
</organism>
<dbReference type="Pfam" id="PF00023">
    <property type="entry name" value="Ank"/>
    <property type="match status" value="2"/>
</dbReference>
<dbReference type="PRINTS" id="PR01415">
    <property type="entry name" value="ANKYRIN"/>
</dbReference>
<evidence type="ECO:0000256" key="1">
    <source>
        <dbReference type="ARBA" id="ARBA00022737"/>
    </source>
</evidence>
<feature type="region of interest" description="Disordered" evidence="4">
    <location>
        <begin position="253"/>
        <end position="276"/>
    </location>
</feature>
<dbReference type="InterPro" id="IPR004088">
    <property type="entry name" value="KH_dom_type_1"/>
</dbReference>
<dbReference type="SMART" id="SM00322">
    <property type="entry name" value="KH"/>
    <property type="match status" value="3"/>
</dbReference>
<accession>A0A816VXL4</accession>
<dbReference type="PROSITE" id="PS50088">
    <property type="entry name" value="ANK_REPEAT"/>
    <property type="match status" value="3"/>
</dbReference>
<evidence type="ECO:0000259" key="5">
    <source>
        <dbReference type="SMART" id="SM00322"/>
    </source>
</evidence>
<dbReference type="Gene3D" id="3.30.1370.10">
    <property type="entry name" value="K Homology domain, type 1"/>
    <property type="match status" value="3"/>
</dbReference>
<dbReference type="EMBL" id="CAJNRG010010767">
    <property type="protein sequence ID" value="CAF2125776.1"/>
    <property type="molecule type" value="Genomic_DNA"/>
</dbReference>
<dbReference type="Pfam" id="PF12796">
    <property type="entry name" value="Ank_2"/>
    <property type="match status" value="1"/>
</dbReference>
<evidence type="ECO:0000313" key="6">
    <source>
        <dbReference type="EMBL" id="CAF2125776.1"/>
    </source>
</evidence>
<dbReference type="SMART" id="SM00248">
    <property type="entry name" value="ANK"/>
    <property type="match status" value="6"/>
</dbReference>
<dbReference type="CDD" id="cd22432">
    <property type="entry name" value="KH-I_HNRNPK_rpt1"/>
    <property type="match status" value="1"/>
</dbReference>
<name>A0A816VXL4_9BILA</name>
<dbReference type="Proteomes" id="UP000663887">
    <property type="component" value="Unassembled WGS sequence"/>
</dbReference>
<dbReference type="InterPro" id="IPR036770">
    <property type="entry name" value="Ankyrin_rpt-contain_sf"/>
</dbReference>
<feature type="domain" description="K Homology" evidence="5">
    <location>
        <begin position="111"/>
        <end position="183"/>
    </location>
</feature>
<keyword evidence="3" id="KW-0694">RNA-binding</keyword>
<dbReference type="PANTHER" id="PTHR10288">
    <property type="entry name" value="KH DOMAIN CONTAINING RNA BINDING PROTEIN"/>
    <property type="match status" value="1"/>
</dbReference>
<dbReference type="CDD" id="cd22434">
    <property type="entry name" value="KH-I_HNRNPK_rpt3"/>
    <property type="match status" value="1"/>
</dbReference>
<feature type="compositionally biased region" description="Basic and acidic residues" evidence="4">
    <location>
        <begin position="15"/>
        <end position="35"/>
    </location>
</feature>
<dbReference type="InterPro" id="IPR004087">
    <property type="entry name" value="KH_dom"/>
</dbReference>
<evidence type="ECO:0000256" key="4">
    <source>
        <dbReference type="SAM" id="MobiDB-lite"/>
    </source>
</evidence>
<dbReference type="InterPro" id="IPR002110">
    <property type="entry name" value="Ankyrin_rpt"/>
</dbReference>
<feature type="region of interest" description="Disordered" evidence="4">
    <location>
        <begin position="1"/>
        <end position="35"/>
    </location>
</feature>
<dbReference type="PROSITE" id="PS50084">
    <property type="entry name" value="KH_TYPE_1"/>
    <property type="match status" value="3"/>
</dbReference>
<feature type="domain" description="K Homology" evidence="5">
    <location>
        <begin position="33"/>
        <end position="101"/>
    </location>
</feature>
<evidence type="ECO:0000256" key="3">
    <source>
        <dbReference type="PROSITE-ProRule" id="PRU00117"/>
    </source>
</evidence>
<evidence type="ECO:0000256" key="2">
    <source>
        <dbReference type="PROSITE-ProRule" id="PRU00023"/>
    </source>
</evidence>
<feature type="domain" description="K Homology" evidence="5">
    <location>
        <begin position="277"/>
        <end position="348"/>
    </location>
</feature>
<comment type="caution">
    <text evidence="6">The sequence shown here is derived from an EMBL/GenBank/DDBJ whole genome shotgun (WGS) entry which is preliminary data.</text>
</comment>